<dbReference type="RefSeq" id="WP_133739839.1">
    <property type="nucleotide sequence ID" value="NZ_SNYN01000001.1"/>
</dbReference>
<dbReference type="Pfam" id="PF00561">
    <property type="entry name" value="Abhydrolase_1"/>
    <property type="match status" value="1"/>
</dbReference>
<dbReference type="AlphaFoldDB" id="A0A4R6V923"/>
<dbReference type="InterPro" id="IPR000073">
    <property type="entry name" value="AB_hydrolase_1"/>
</dbReference>
<name>A0A4R6V923_9ACTN</name>
<dbReference type="InterPro" id="IPR029058">
    <property type="entry name" value="AB_hydrolase_fold"/>
</dbReference>
<dbReference type="GO" id="GO:0016787">
    <property type="term" value="F:hydrolase activity"/>
    <property type="evidence" value="ECO:0007669"/>
    <property type="project" value="UniProtKB-KW"/>
</dbReference>
<dbReference type="PANTHER" id="PTHR43798">
    <property type="entry name" value="MONOACYLGLYCEROL LIPASE"/>
    <property type="match status" value="1"/>
</dbReference>
<dbReference type="Gene3D" id="3.40.50.1820">
    <property type="entry name" value="alpha/beta hydrolase"/>
    <property type="match status" value="1"/>
</dbReference>
<evidence type="ECO:0000259" key="2">
    <source>
        <dbReference type="Pfam" id="PF00561"/>
    </source>
</evidence>
<dbReference type="InterPro" id="IPR050266">
    <property type="entry name" value="AB_hydrolase_sf"/>
</dbReference>
<dbReference type="OrthoDB" id="9802489at2"/>
<dbReference type="EMBL" id="SNYN01000001">
    <property type="protein sequence ID" value="TDQ55298.1"/>
    <property type="molecule type" value="Genomic_DNA"/>
</dbReference>
<reference evidence="3 4" key="1">
    <citation type="submission" date="2019-03" db="EMBL/GenBank/DDBJ databases">
        <title>Genomic Encyclopedia of Type Strains, Phase IV (KMG-IV): sequencing the most valuable type-strain genomes for metagenomic binning, comparative biology and taxonomic classification.</title>
        <authorList>
            <person name="Goeker M."/>
        </authorList>
    </citation>
    <scope>NUCLEOTIDE SEQUENCE [LARGE SCALE GENOMIC DNA]</scope>
    <source>
        <strain evidence="3 4">DSM 46770</strain>
    </source>
</reference>
<keyword evidence="1" id="KW-0378">Hydrolase</keyword>
<keyword evidence="4" id="KW-1185">Reference proteome</keyword>
<organism evidence="3 4">
    <name type="scientific">Actinorugispora endophytica</name>
    <dbReference type="NCBI Taxonomy" id="1605990"/>
    <lineage>
        <taxon>Bacteria</taxon>
        <taxon>Bacillati</taxon>
        <taxon>Actinomycetota</taxon>
        <taxon>Actinomycetes</taxon>
        <taxon>Streptosporangiales</taxon>
        <taxon>Nocardiopsidaceae</taxon>
        <taxon>Actinorugispora</taxon>
    </lineage>
</organism>
<accession>A0A4R6V923</accession>
<proteinExistence type="predicted"/>
<comment type="caution">
    <text evidence="3">The sequence shown here is derived from an EMBL/GenBank/DDBJ whole genome shotgun (WGS) entry which is preliminary data.</text>
</comment>
<gene>
    <name evidence="3" type="ORF">EV190_101623</name>
</gene>
<dbReference type="SUPFAM" id="SSF53474">
    <property type="entry name" value="alpha/beta-Hydrolases"/>
    <property type="match status" value="1"/>
</dbReference>
<evidence type="ECO:0000256" key="1">
    <source>
        <dbReference type="ARBA" id="ARBA00022801"/>
    </source>
</evidence>
<dbReference type="GO" id="GO:0016020">
    <property type="term" value="C:membrane"/>
    <property type="evidence" value="ECO:0007669"/>
    <property type="project" value="TreeGrafter"/>
</dbReference>
<sequence>MAVVPLQYRFDGPRRAPVAVLVPTLGAKWSMWEPQMPELTRRLRVLRVNHRGHGDSPAPGGPYSVQELGGDLLSLLDRCELERVVLVGSGLGAMVSLWLAAAEPSRVTGLALLSSTSWAPPPRHWRGIGERARAFGTAAVSAEAVRPWFTPGFGERRPDIVSRFTEEFEQVDANGYAGCCDALADLDHRSLAARVRAPAVVLSGAHDPRTPPGHGRRLAGSIPGARFETVNGAAHLANIERADRVNDLLLEHLASSPGLPAGQP</sequence>
<evidence type="ECO:0000313" key="4">
    <source>
        <dbReference type="Proteomes" id="UP000295281"/>
    </source>
</evidence>
<protein>
    <submittedName>
        <fullName evidence="3">3-oxoadipate enol-lactonase</fullName>
    </submittedName>
</protein>
<dbReference type="PANTHER" id="PTHR43798:SF31">
    <property type="entry name" value="AB HYDROLASE SUPERFAMILY PROTEIN YCLE"/>
    <property type="match status" value="1"/>
</dbReference>
<evidence type="ECO:0000313" key="3">
    <source>
        <dbReference type="EMBL" id="TDQ55298.1"/>
    </source>
</evidence>
<feature type="domain" description="AB hydrolase-1" evidence="2">
    <location>
        <begin position="20"/>
        <end position="241"/>
    </location>
</feature>
<dbReference type="Proteomes" id="UP000295281">
    <property type="component" value="Unassembled WGS sequence"/>
</dbReference>